<gene>
    <name evidence="1" type="ORF">SDC9_175789</name>
</gene>
<name>A0A645GN59_9ZZZZ</name>
<dbReference type="EMBL" id="VSSQ01078605">
    <property type="protein sequence ID" value="MPN28348.1"/>
    <property type="molecule type" value="Genomic_DNA"/>
</dbReference>
<accession>A0A645GN59</accession>
<comment type="caution">
    <text evidence="1">The sequence shown here is derived from an EMBL/GenBank/DDBJ whole genome shotgun (WGS) entry which is preliminary data.</text>
</comment>
<reference evidence="1" key="1">
    <citation type="submission" date="2019-08" db="EMBL/GenBank/DDBJ databases">
        <authorList>
            <person name="Kucharzyk K."/>
            <person name="Murdoch R.W."/>
            <person name="Higgins S."/>
            <person name="Loffler F."/>
        </authorList>
    </citation>
    <scope>NUCLEOTIDE SEQUENCE</scope>
</reference>
<dbReference type="AlphaFoldDB" id="A0A645GN59"/>
<protein>
    <submittedName>
        <fullName evidence="1">Uncharacterized protein</fullName>
    </submittedName>
</protein>
<proteinExistence type="predicted"/>
<evidence type="ECO:0000313" key="1">
    <source>
        <dbReference type="EMBL" id="MPN28348.1"/>
    </source>
</evidence>
<organism evidence="1">
    <name type="scientific">bioreactor metagenome</name>
    <dbReference type="NCBI Taxonomy" id="1076179"/>
    <lineage>
        <taxon>unclassified sequences</taxon>
        <taxon>metagenomes</taxon>
        <taxon>ecological metagenomes</taxon>
    </lineage>
</organism>
<sequence>MIGEPEALEVGSKVVNALQPPPAILGGMGGGVFLPKPAGTSKLRRAIMNKLESIQMNSVQFDNLPLGEVVRFLVSESKALDPEKRGVNFLINPNQPALGPGAAVVVRVDPTTGLPLESQKPEPVDLEAITIRILPALEKVRLIDVLDAIVKVADHPLQYSITDYAVVFSLRSPEEPPAALGRFPGRYGTTTWEPAH</sequence>